<protein>
    <submittedName>
        <fullName evidence="3">Uncharacterized protein</fullName>
    </submittedName>
</protein>
<keyword evidence="2" id="KW-0812">Transmembrane</keyword>
<proteinExistence type="predicted"/>
<feature type="transmembrane region" description="Helical" evidence="2">
    <location>
        <begin position="118"/>
        <end position="151"/>
    </location>
</feature>
<evidence type="ECO:0000313" key="3">
    <source>
        <dbReference type="EMBL" id="PVZ09093.1"/>
    </source>
</evidence>
<feature type="region of interest" description="Disordered" evidence="1">
    <location>
        <begin position="1"/>
        <end position="28"/>
    </location>
</feature>
<dbReference type="RefSeq" id="WP_116709054.1">
    <property type="nucleotide sequence ID" value="NZ_QEKW01000007.1"/>
</dbReference>
<gene>
    <name evidence="3" type="ORF">C8D89_107257</name>
</gene>
<accession>A0A2U1FA81</accession>
<sequence length="153" mass="14788">MTAAAATPQVDDRPPAPALGTVAEEGGTPSASERLRALVVVAVDRLAAAATAKVDEVADRLGDVAADAAKGALGGSGAGLGVGANAALQAGLAKMQGRNPVWAGIKGGFSAMSPGTRVAVGLLLILLAVLSPVLLLVLGLVLLIAAIVGAVRG</sequence>
<keyword evidence="2" id="KW-1133">Transmembrane helix</keyword>
<reference evidence="3 4" key="1">
    <citation type="submission" date="2018-04" db="EMBL/GenBank/DDBJ databases">
        <title>Genomic Encyclopedia of Type Strains, Phase IV (KMG-IV): sequencing the most valuable type-strain genomes for metagenomic binning, comparative biology and taxonomic classification.</title>
        <authorList>
            <person name="Goeker M."/>
        </authorList>
    </citation>
    <scope>NUCLEOTIDE SEQUENCE [LARGE SCALE GENOMIC DNA]</scope>
    <source>
        <strain evidence="3 4">DSM 45771</strain>
    </source>
</reference>
<evidence type="ECO:0000256" key="2">
    <source>
        <dbReference type="SAM" id="Phobius"/>
    </source>
</evidence>
<name>A0A2U1FA81_9PSEU</name>
<keyword evidence="4" id="KW-1185">Reference proteome</keyword>
<evidence type="ECO:0000313" key="4">
    <source>
        <dbReference type="Proteomes" id="UP000245639"/>
    </source>
</evidence>
<evidence type="ECO:0000256" key="1">
    <source>
        <dbReference type="SAM" id="MobiDB-lite"/>
    </source>
</evidence>
<dbReference type="Proteomes" id="UP000245639">
    <property type="component" value="Unassembled WGS sequence"/>
</dbReference>
<organism evidence="3 4">
    <name type="scientific">Actinomycetospora cinnamomea</name>
    <dbReference type="NCBI Taxonomy" id="663609"/>
    <lineage>
        <taxon>Bacteria</taxon>
        <taxon>Bacillati</taxon>
        <taxon>Actinomycetota</taxon>
        <taxon>Actinomycetes</taxon>
        <taxon>Pseudonocardiales</taxon>
        <taxon>Pseudonocardiaceae</taxon>
        <taxon>Actinomycetospora</taxon>
    </lineage>
</organism>
<dbReference type="AlphaFoldDB" id="A0A2U1FA81"/>
<keyword evidence="2" id="KW-0472">Membrane</keyword>
<comment type="caution">
    <text evidence="3">The sequence shown here is derived from an EMBL/GenBank/DDBJ whole genome shotgun (WGS) entry which is preliminary data.</text>
</comment>
<dbReference type="EMBL" id="QEKW01000007">
    <property type="protein sequence ID" value="PVZ09093.1"/>
    <property type="molecule type" value="Genomic_DNA"/>
</dbReference>